<dbReference type="InterPro" id="IPR022655">
    <property type="entry name" value="DUF1553"/>
</dbReference>
<feature type="coiled-coil region" evidence="1">
    <location>
        <begin position="159"/>
        <end position="218"/>
    </location>
</feature>
<dbReference type="Pfam" id="PF07587">
    <property type="entry name" value="PSD1"/>
    <property type="match status" value="1"/>
</dbReference>
<feature type="non-terminal residue" evidence="4">
    <location>
        <position position="1"/>
    </location>
</feature>
<evidence type="ECO:0000313" key="4">
    <source>
        <dbReference type="EMBL" id="SVB02280.1"/>
    </source>
</evidence>
<accession>A0A382AL51</accession>
<dbReference type="AlphaFoldDB" id="A0A382AL51"/>
<sequence>SESNGMERNFTYPHAWRYRDYVINSFNNDKSFRRFVREQVAGDLLGRDKRKPTDEELIATGFLALGPKPLNQGNKVLFKLDVIDEQIDATTRTFLGLTVSCARCHDHKFDPIPTRDYYAMAGIFRSTDALYGTVNGKGNRQPSDLHAIASNDANRAEKVRAHNDKLRKAKRRLSGMQNQMKDLRTLKKKATGDDKARMRNLSRSLKDLRSNIKDLEEKTPDADYAMGVRDGKIGDTRLLHRGEIRNQGQSVKRGFLQVLDHVKAYPIGSRSSGRLQLASWLTQPDNPLTSRVMVNRIWHHLFGAGIVHTMNNFGATGKHPTHPELLDYLAVRFVENNWSMKSMIREMVLSRTYQLSSNTTEANAEADPNNQLLWRMNHKRLGAEALRDAMLATSGRLNRQPADGSVITKLGDVNVGRAQRQLNQMKRNTGQRSVYLPILRNALPEMMRIFDVAEPSLIVGKRNKTTVPTQALYLMNNQFVIGQAFTMAKRVMNSTETRRDGIRLAYELAFAREATDNEISKAREFLDSVSEEKDRPGQWTVLCQALLASAEFRYID</sequence>
<evidence type="ECO:0000259" key="2">
    <source>
        <dbReference type="Pfam" id="PF07583"/>
    </source>
</evidence>
<dbReference type="EMBL" id="UINC01025871">
    <property type="protein sequence ID" value="SVB02280.1"/>
    <property type="molecule type" value="Genomic_DNA"/>
</dbReference>
<proteinExistence type="predicted"/>
<dbReference type="PANTHER" id="PTHR35889:SF3">
    <property type="entry name" value="F-BOX DOMAIN-CONTAINING PROTEIN"/>
    <property type="match status" value="1"/>
</dbReference>
<keyword evidence="1" id="KW-0175">Coiled coil</keyword>
<evidence type="ECO:0000256" key="1">
    <source>
        <dbReference type="SAM" id="Coils"/>
    </source>
</evidence>
<evidence type="ECO:0000259" key="3">
    <source>
        <dbReference type="Pfam" id="PF07587"/>
    </source>
</evidence>
<dbReference type="Pfam" id="PF07583">
    <property type="entry name" value="PSCyt2"/>
    <property type="match status" value="1"/>
</dbReference>
<reference evidence="4" key="1">
    <citation type="submission" date="2018-05" db="EMBL/GenBank/DDBJ databases">
        <authorList>
            <person name="Lanie J.A."/>
            <person name="Ng W.-L."/>
            <person name="Kazmierczak K.M."/>
            <person name="Andrzejewski T.M."/>
            <person name="Davidsen T.M."/>
            <person name="Wayne K.J."/>
            <person name="Tettelin H."/>
            <person name="Glass J.I."/>
            <person name="Rusch D."/>
            <person name="Podicherti R."/>
            <person name="Tsui H.-C.T."/>
            <person name="Winkler M.E."/>
        </authorList>
    </citation>
    <scope>NUCLEOTIDE SEQUENCE</scope>
</reference>
<dbReference type="InterPro" id="IPR011444">
    <property type="entry name" value="DUF1549"/>
</dbReference>
<name>A0A382AL51_9ZZZZ</name>
<protein>
    <recommendedName>
        <fullName evidence="5">DUF1553 domain-containing protein</fullName>
    </recommendedName>
</protein>
<dbReference type="PANTHER" id="PTHR35889">
    <property type="entry name" value="CYCLOINULO-OLIGOSACCHARIDE FRUCTANOTRANSFERASE-RELATED"/>
    <property type="match status" value="1"/>
</dbReference>
<feature type="domain" description="DUF1553" evidence="3">
    <location>
        <begin position="273"/>
        <end position="526"/>
    </location>
</feature>
<evidence type="ECO:0008006" key="5">
    <source>
        <dbReference type="Google" id="ProtNLM"/>
    </source>
</evidence>
<gene>
    <name evidence="4" type="ORF">METZ01_LOCUS155134</name>
</gene>
<organism evidence="4">
    <name type="scientific">marine metagenome</name>
    <dbReference type="NCBI Taxonomy" id="408172"/>
    <lineage>
        <taxon>unclassified sequences</taxon>
        <taxon>metagenomes</taxon>
        <taxon>ecological metagenomes</taxon>
    </lineage>
</organism>
<feature type="domain" description="DUF1549" evidence="2">
    <location>
        <begin position="2"/>
        <end position="128"/>
    </location>
</feature>